<protein>
    <submittedName>
        <fullName evidence="2">Uncharacterized protein</fullName>
    </submittedName>
</protein>
<keyword evidence="1" id="KW-0472">Membrane</keyword>
<gene>
    <name evidence="2" type="ORF">AWB78_05953</name>
</gene>
<dbReference type="EMBL" id="FCOX02000042">
    <property type="protein sequence ID" value="SAL00483.1"/>
    <property type="molecule type" value="Genomic_DNA"/>
</dbReference>
<keyword evidence="1" id="KW-0812">Transmembrane</keyword>
<feature type="transmembrane region" description="Helical" evidence="1">
    <location>
        <begin position="33"/>
        <end position="58"/>
    </location>
</feature>
<sequence>MNTRTPVVSGFVSRLTQHGFAPVQKYLLHGYRWLAVILLGTVLLSAACYGIVTITYLVNTNWVAPVVLSKSDPKVAALAGQIFTAKQNRDTMREELDSADQARKLLQTQHDWLKGIIARYESSLGAEKDADAAFNGRLKQLVKEKRVVDARTAEVVASNKKAATAIDQELDAGLITANTAINARAQLVATEAALNTGKIGTATLDNQISQLTRGVHSLQGGNTSPEAMQSLAQVSLLKQELAETDLKLVQLNADVSAKSKQVVEVDALLRSLKGSPYYMAAYGEKDLHRFAFVPYDNEDASRVGAPVFACKLQIVWCSKVGVVKAITKDEERAQHPLFNTQIRGVLVELDLEDEKAAKSQTLFMSHSPFYIL</sequence>
<dbReference type="OrthoDB" id="5379512at2"/>
<comment type="caution">
    <text evidence="2">The sequence shown here is derived from an EMBL/GenBank/DDBJ whole genome shotgun (WGS) entry which is preliminary data.</text>
</comment>
<dbReference type="AlphaFoldDB" id="A0A158E143"/>
<proteinExistence type="predicted"/>
<evidence type="ECO:0000256" key="1">
    <source>
        <dbReference type="SAM" id="Phobius"/>
    </source>
</evidence>
<dbReference type="RefSeq" id="WP_157697662.1">
    <property type="nucleotide sequence ID" value="NZ_FCOX02000042.1"/>
</dbReference>
<dbReference type="Proteomes" id="UP000071859">
    <property type="component" value="Unassembled WGS sequence"/>
</dbReference>
<name>A0A158E143_9BURK</name>
<evidence type="ECO:0000313" key="3">
    <source>
        <dbReference type="Proteomes" id="UP000071859"/>
    </source>
</evidence>
<evidence type="ECO:0000313" key="2">
    <source>
        <dbReference type="EMBL" id="SAL00483.1"/>
    </source>
</evidence>
<accession>A0A158E143</accession>
<keyword evidence="1" id="KW-1133">Transmembrane helix</keyword>
<keyword evidence="3" id="KW-1185">Reference proteome</keyword>
<reference evidence="2" key="1">
    <citation type="submission" date="2016-01" db="EMBL/GenBank/DDBJ databases">
        <authorList>
            <person name="Peeters C."/>
        </authorList>
    </citation>
    <scope>NUCLEOTIDE SEQUENCE</scope>
    <source>
        <strain evidence="2">LMG 29321</strain>
    </source>
</reference>
<organism evidence="2 3">
    <name type="scientific">Caballeronia calidae</name>
    <dbReference type="NCBI Taxonomy" id="1777139"/>
    <lineage>
        <taxon>Bacteria</taxon>
        <taxon>Pseudomonadati</taxon>
        <taxon>Pseudomonadota</taxon>
        <taxon>Betaproteobacteria</taxon>
        <taxon>Burkholderiales</taxon>
        <taxon>Burkholderiaceae</taxon>
        <taxon>Caballeronia</taxon>
    </lineage>
</organism>